<dbReference type="GO" id="GO:0008841">
    <property type="term" value="F:dihydrofolate synthase activity"/>
    <property type="evidence" value="ECO:0007669"/>
    <property type="project" value="TreeGrafter"/>
</dbReference>
<dbReference type="GO" id="GO:0005524">
    <property type="term" value="F:ATP binding"/>
    <property type="evidence" value="ECO:0007669"/>
    <property type="project" value="UniProtKB-KW"/>
</dbReference>
<dbReference type="NCBIfam" id="TIGR01499">
    <property type="entry name" value="folC"/>
    <property type="match status" value="1"/>
</dbReference>
<organism evidence="7 8">
    <name type="scientific">Thelephora terrestris</name>
    <dbReference type="NCBI Taxonomy" id="56493"/>
    <lineage>
        <taxon>Eukaryota</taxon>
        <taxon>Fungi</taxon>
        <taxon>Dikarya</taxon>
        <taxon>Basidiomycota</taxon>
        <taxon>Agaricomycotina</taxon>
        <taxon>Agaricomycetes</taxon>
        <taxon>Thelephorales</taxon>
        <taxon>Thelephoraceae</taxon>
        <taxon>Thelephora</taxon>
    </lineage>
</organism>
<dbReference type="GO" id="GO:0005829">
    <property type="term" value="C:cytosol"/>
    <property type="evidence" value="ECO:0007669"/>
    <property type="project" value="TreeGrafter"/>
</dbReference>
<dbReference type="PANTHER" id="PTHR11136:SF0">
    <property type="entry name" value="DIHYDROFOLATE SYNTHETASE-RELATED"/>
    <property type="match status" value="1"/>
</dbReference>
<comment type="caution">
    <text evidence="7">The sequence shown here is derived from an EMBL/GenBank/DDBJ whole genome shotgun (WGS) entry which is preliminary data.</text>
</comment>
<dbReference type="InterPro" id="IPR036565">
    <property type="entry name" value="Mur-like_cat_sf"/>
</dbReference>
<protein>
    <submittedName>
        <fullName evidence="7">Mur ligase</fullName>
    </submittedName>
</protein>
<accession>A0A9P6LB01</accession>
<keyword evidence="3" id="KW-0479">Metal-binding</keyword>
<sequence length="462" mass="49460">MSIDLSLNRIRLLLSHLPTYKRPTCHIAGTNGKGSVSALLSSILQASSPPLSVGRFNSPHLVSIRDSIVINGKPVSADIYDQVRGEVEKLNQELGVQATKFEVLTSTAMTIFEKLKMDLVVMEVGMGGRLDATNAMPDDAVAVSALTSVDLDHQAFLGNTVAEIAREKVGIARRGKPFVLGMQKFPEVEAVVKKAVLGDDIQGHLVRAVEPVKLPSNDLLGPTPVSIPLPCFAEPLRGNLPLRGSHQLSNLGVASTIVSELLTHPSCSRLDLSGRITPETFASGLAKAKWPGRLSFHTLPNGKTILVDGAHNQGSAQTLADFIATLSPNLSTQNSALNLTYILGLSQSPPKRPLDTLAPLFSPSLLPRSNAHVEVNVAALEFSLPDDMPWIKAESASTIHDAVKAHYTHTRFWSPAEGKTGLSDALNWATNVSGNDGLVVLAGSLFLVADFYRLMDLGRDGY</sequence>
<evidence type="ECO:0000313" key="7">
    <source>
        <dbReference type="EMBL" id="KAF9789871.1"/>
    </source>
</evidence>
<dbReference type="GO" id="GO:0004326">
    <property type="term" value="F:tetrahydrofolylpolyglutamate synthase activity"/>
    <property type="evidence" value="ECO:0007669"/>
    <property type="project" value="InterPro"/>
</dbReference>
<evidence type="ECO:0000256" key="4">
    <source>
        <dbReference type="ARBA" id="ARBA00022741"/>
    </source>
</evidence>
<dbReference type="GO" id="GO:0046872">
    <property type="term" value="F:metal ion binding"/>
    <property type="evidence" value="ECO:0007669"/>
    <property type="project" value="UniProtKB-KW"/>
</dbReference>
<dbReference type="InterPro" id="IPR036615">
    <property type="entry name" value="Mur_ligase_C_dom_sf"/>
</dbReference>
<dbReference type="AlphaFoldDB" id="A0A9P6LB01"/>
<name>A0A9P6LB01_9AGAM</name>
<reference evidence="7" key="1">
    <citation type="journal article" date="2020" name="Nat. Commun.">
        <title>Large-scale genome sequencing of mycorrhizal fungi provides insights into the early evolution of symbiotic traits.</title>
        <authorList>
            <person name="Miyauchi S."/>
            <person name="Kiss E."/>
            <person name="Kuo A."/>
            <person name="Drula E."/>
            <person name="Kohler A."/>
            <person name="Sanchez-Garcia M."/>
            <person name="Morin E."/>
            <person name="Andreopoulos B."/>
            <person name="Barry K.W."/>
            <person name="Bonito G."/>
            <person name="Buee M."/>
            <person name="Carver A."/>
            <person name="Chen C."/>
            <person name="Cichocki N."/>
            <person name="Clum A."/>
            <person name="Culley D."/>
            <person name="Crous P.W."/>
            <person name="Fauchery L."/>
            <person name="Girlanda M."/>
            <person name="Hayes R.D."/>
            <person name="Keri Z."/>
            <person name="LaButti K."/>
            <person name="Lipzen A."/>
            <person name="Lombard V."/>
            <person name="Magnuson J."/>
            <person name="Maillard F."/>
            <person name="Murat C."/>
            <person name="Nolan M."/>
            <person name="Ohm R.A."/>
            <person name="Pangilinan J."/>
            <person name="Pereira M.F."/>
            <person name="Perotto S."/>
            <person name="Peter M."/>
            <person name="Pfister S."/>
            <person name="Riley R."/>
            <person name="Sitrit Y."/>
            <person name="Stielow J.B."/>
            <person name="Szollosi G."/>
            <person name="Zifcakova L."/>
            <person name="Stursova M."/>
            <person name="Spatafora J.W."/>
            <person name="Tedersoo L."/>
            <person name="Vaario L.M."/>
            <person name="Yamada A."/>
            <person name="Yan M."/>
            <person name="Wang P."/>
            <person name="Xu J."/>
            <person name="Bruns T."/>
            <person name="Baldrian P."/>
            <person name="Vilgalys R."/>
            <person name="Dunand C."/>
            <person name="Henrissat B."/>
            <person name="Grigoriev I.V."/>
            <person name="Hibbett D."/>
            <person name="Nagy L.G."/>
            <person name="Martin F.M."/>
        </authorList>
    </citation>
    <scope>NUCLEOTIDE SEQUENCE</scope>
    <source>
        <strain evidence="7">UH-Tt-Lm1</strain>
    </source>
</reference>
<comment type="similarity">
    <text evidence="1">Belongs to the folylpolyglutamate synthase family.</text>
</comment>
<dbReference type="SUPFAM" id="SSF53244">
    <property type="entry name" value="MurD-like peptide ligases, peptide-binding domain"/>
    <property type="match status" value="1"/>
</dbReference>
<dbReference type="Gene3D" id="3.90.190.20">
    <property type="entry name" value="Mur ligase, C-terminal domain"/>
    <property type="match status" value="1"/>
</dbReference>
<evidence type="ECO:0000256" key="3">
    <source>
        <dbReference type="ARBA" id="ARBA00022723"/>
    </source>
</evidence>
<keyword evidence="2 7" id="KW-0436">Ligase</keyword>
<evidence type="ECO:0000256" key="1">
    <source>
        <dbReference type="ARBA" id="ARBA00008276"/>
    </source>
</evidence>
<evidence type="ECO:0000256" key="6">
    <source>
        <dbReference type="ARBA" id="ARBA00022842"/>
    </source>
</evidence>
<dbReference type="InterPro" id="IPR001645">
    <property type="entry name" value="Folylpolyglutamate_synth"/>
</dbReference>
<dbReference type="EMBL" id="WIUZ02000003">
    <property type="protein sequence ID" value="KAF9789871.1"/>
    <property type="molecule type" value="Genomic_DNA"/>
</dbReference>
<evidence type="ECO:0000256" key="2">
    <source>
        <dbReference type="ARBA" id="ARBA00022598"/>
    </source>
</evidence>
<dbReference type="GO" id="GO:0005739">
    <property type="term" value="C:mitochondrion"/>
    <property type="evidence" value="ECO:0007669"/>
    <property type="project" value="TreeGrafter"/>
</dbReference>
<dbReference type="Gene3D" id="3.40.1190.10">
    <property type="entry name" value="Mur-like, catalytic domain"/>
    <property type="match status" value="1"/>
</dbReference>
<dbReference type="OrthoDB" id="5212574at2759"/>
<reference evidence="7" key="2">
    <citation type="submission" date="2020-11" db="EMBL/GenBank/DDBJ databases">
        <authorList>
            <consortium name="DOE Joint Genome Institute"/>
            <person name="Kuo A."/>
            <person name="Miyauchi S."/>
            <person name="Kiss E."/>
            <person name="Drula E."/>
            <person name="Kohler A."/>
            <person name="Sanchez-Garcia M."/>
            <person name="Andreopoulos B."/>
            <person name="Barry K.W."/>
            <person name="Bonito G."/>
            <person name="Buee M."/>
            <person name="Carver A."/>
            <person name="Chen C."/>
            <person name="Cichocki N."/>
            <person name="Clum A."/>
            <person name="Culley D."/>
            <person name="Crous P.W."/>
            <person name="Fauchery L."/>
            <person name="Girlanda M."/>
            <person name="Hayes R."/>
            <person name="Keri Z."/>
            <person name="Labutti K."/>
            <person name="Lipzen A."/>
            <person name="Lombard V."/>
            <person name="Magnuson J."/>
            <person name="Maillard F."/>
            <person name="Morin E."/>
            <person name="Murat C."/>
            <person name="Nolan M."/>
            <person name="Ohm R."/>
            <person name="Pangilinan J."/>
            <person name="Pereira M."/>
            <person name="Perotto S."/>
            <person name="Peter M."/>
            <person name="Riley R."/>
            <person name="Sitrit Y."/>
            <person name="Stielow B."/>
            <person name="Szollosi G."/>
            <person name="Zifcakova L."/>
            <person name="Stursova M."/>
            <person name="Spatafora J.W."/>
            <person name="Tedersoo L."/>
            <person name="Vaario L.-M."/>
            <person name="Yamada A."/>
            <person name="Yan M."/>
            <person name="Wang P."/>
            <person name="Xu J."/>
            <person name="Bruns T."/>
            <person name="Baldrian P."/>
            <person name="Vilgalys R."/>
            <person name="Henrissat B."/>
            <person name="Grigoriev I.V."/>
            <person name="Hibbett D."/>
            <person name="Nagy L.G."/>
            <person name="Martin F.M."/>
        </authorList>
    </citation>
    <scope>NUCLEOTIDE SEQUENCE</scope>
    <source>
        <strain evidence="7">UH-Tt-Lm1</strain>
    </source>
</reference>
<dbReference type="Proteomes" id="UP000736335">
    <property type="component" value="Unassembled WGS sequence"/>
</dbReference>
<keyword evidence="4" id="KW-0547">Nucleotide-binding</keyword>
<evidence type="ECO:0000313" key="8">
    <source>
        <dbReference type="Proteomes" id="UP000736335"/>
    </source>
</evidence>
<evidence type="ECO:0000256" key="5">
    <source>
        <dbReference type="ARBA" id="ARBA00022840"/>
    </source>
</evidence>
<dbReference type="PANTHER" id="PTHR11136">
    <property type="entry name" value="FOLYLPOLYGLUTAMATE SYNTHASE-RELATED"/>
    <property type="match status" value="1"/>
</dbReference>
<proteinExistence type="inferred from homology"/>
<keyword evidence="6" id="KW-0460">Magnesium</keyword>
<gene>
    <name evidence="7" type="ORF">BJ322DRAFT_563630</name>
</gene>
<keyword evidence="8" id="KW-1185">Reference proteome</keyword>
<keyword evidence="5" id="KW-0067">ATP-binding</keyword>
<dbReference type="SUPFAM" id="SSF53623">
    <property type="entry name" value="MurD-like peptide ligases, catalytic domain"/>
    <property type="match status" value="1"/>
</dbReference>